<sequence length="341" mass="39286">MEQKATSSNIKNKDDSTQEANLLTKQEISEDIQNAITGLTDLKNNKRSRIWTKLKYNSNFVLSNSHHHLRTIKRKKNIIKEKIKNGSLISGKRIPSQLDIDGRKKVEYLNNYRKSESLQHQLLLKQLNEKSMKHTLNPTMNDQQVANLTSEQIASLKFTQQKDLFIQSHPKRKVPSKRSRVKLMTCLKLLKLANAQIKQKIESLQSKVTAKTPTSNNNSELITTIRKVYTLLAKHVGIYLPEKSRLTIRKSLLDIPEKVLENKDEQETQKNHLKEPPEDTSNSEDASTIVKNSKIILLANETLDMLSKVIEILDEKLNKAENWVTQNQEEVYVDALEYQPE</sequence>
<dbReference type="OrthoDB" id="2441642at2759"/>
<evidence type="ECO:0000256" key="1">
    <source>
        <dbReference type="SAM" id="MobiDB-lite"/>
    </source>
</evidence>
<dbReference type="GO" id="GO:0003714">
    <property type="term" value="F:transcription corepressor activity"/>
    <property type="evidence" value="ECO:0007669"/>
    <property type="project" value="InterPro"/>
</dbReference>
<dbReference type="PANTHER" id="PTHR38406:SF1">
    <property type="entry name" value="TRANSCRIPTIONAL REPRESSOR OPI1"/>
    <property type="match status" value="1"/>
</dbReference>
<keyword evidence="3" id="KW-1185">Reference proteome</keyword>
<dbReference type="GO" id="GO:0008654">
    <property type="term" value="P:phospholipid biosynthetic process"/>
    <property type="evidence" value="ECO:0007669"/>
    <property type="project" value="TreeGrafter"/>
</dbReference>
<feature type="compositionally biased region" description="Basic and acidic residues" evidence="1">
    <location>
        <begin position="263"/>
        <end position="277"/>
    </location>
</feature>
<dbReference type="GO" id="GO:0030968">
    <property type="term" value="P:endoplasmic reticulum unfolded protein response"/>
    <property type="evidence" value="ECO:0007669"/>
    <property type="project" value="TreeGrafter"/>
</dbReference>
<name>A0A1L0B289_9ASCO</name>
<feature type="region of interest" description="Disordered" evidence="1">
    <location>
        <begin position="263"/>
        <end position="286"/>
    </location>
</feature>
<organism evidence="2 3">
    <name type="scientific">Hanseniaspora guilliermondii</name>
    <dbReference type="NCBI Taxonomy" id="56406"/>
    <lineage>
        <taxon>Eukaryota</taxon>
        <taxon>Fungi</taxon>
        <taxon>Dikarya</taxon>
        <taxon>Ascomycota</taxon>
        <taxon>Saccharomycotina</taxon>
        <taxon>Saccharomycetes</taxon>
        <taxon>Saccharomycodales</taxon>
        <taxon>Saccharomycodaceae</taxon>
        <taxon>Hanseniaspora</taxon>
    </lineage>
</organism>
<dbReference type="VEuPathDB" id="FungiDB:HGUI_02132"/>
<evidence type="ECO:0000313" key="2">
    <source>
        <dbReference type="EMBL" id="SGZ39932.1"/>
    </source>
</evidence>
<dbReference type="GO" id="GO:0005783">
    <property type="term" value="C:endoplasmic reticulum"/>
    <property type="evidence" value="ECO:0007669"/>
    <property type="project" value="TreeGrafter"/>
</dbReference>
<accession>A0A1L0B289</accession>
<evidence type="ECO:0000313" key="3">
    <source>
        <dbReference type="Proteomes" id="UP000183365"/>
    </source>
</evidence>
<protein>
    <submittedName>
        <fullName evidence="2">Uncharacterized protein</fullName>
    </submittedName>
</protein>
<dbReference type="PANTHER" id="PTHR38406">
    <property type="entry name" value="TRANSCRIPTIONAL REPRESSOR OPI1"/>
    <property type="match status" value="1"/>
</dbReference>
<dbReference type="AlphaFoldDB" id="A0A1L0B289"/>
<dbReference type="InterPro" id="IPR013927">
    <property type="entry name" value="TF_Opi1_Ccg-8"/>
</dbReference>
<dbReference type="GO" id="GO:0006357">
    <property type="term" value="P:regulation of transcription by RNA polymerase II"/>
    <property type="evidence" value="ECO:0007669"/>
    <property type="project" value="TreeGrafter"/>
</dbReference>
<dbReference type="Proteomes" id="UP000183365">
    <property type="component" value="Unassembled WGS sequence"/>
</dbReference>
<dbReference type="Pfam" id="PF08618">
    <property type="entry name" value="Opi1"/>
    <property type="match status" value="1"/>
</dbReference>
<reference evidence="3" key="1">
    <citation type="submission" date="2016-11" db="EMBL/GenBank/DDBJ databases">
        <authorList>
            <person name="Guldener U."/>
        </authorList>
    </citation>
    <scope>NUCLEOTIDE SEQUENCE [LARGE SCALE GENOMIC DNA]</scope>
</reference>
<dbReference type="EMBL" id="FQNF01000034">
    <property type="protein sequence ID" value="SGZ39932.1"/>
    <property type="molecule type" value="Genomic_DNA"/>
</dbReference>
<gene>
    <name evidence="2" type="ORF">HGUI_02132</name>
</gene>
<proteinExistence type="predicted"/>
<dbReference type="GO" id="GO:0005634">
    <property type="term" value="C:nucleus"/>
    <property type="evidence" value="ECO:0007669"/>
    <property type="project" value="TreeGrafter"/>
</dbReference>